<protein>
    <submittedName>
        <fullName evidence="1">Uncharacterized protein</fullName>
    </submittedName>
</protein>
<name>A0ABP8KB87_9MICO</name>
<gene>
    <name evidence="1" type="ORF">GCM10023153_32820</name>
</gene>
<keyword evidence="2" id="KW-1185">Reference proteome</keyword>
<organism evidence="1 2">
    <name type="scientific">Ornithinibacter aureus</name>
    <dbReference type="NCBI Taxonomy" id="622664"/>
    <lineage>
        <taxon>Bacteria</taxon>
        <taxon>Bacillati</taxon>
        <taxon>Actinomycetota</taxon>
        <taxon>Actinomycetes</taxon>
        <taxon>Micrococcales</taxon>
        <taxon>Intrasporangiaceae</taxon>
        <taxon>Ornithinibacter</taxon>
    </lineage>
</organism>
<evidence type="ECO:0000313" key="1">
    <source>
        <dbReference type="EMBL" id="GAA4403099.1"/>
    </source>
</evidence>
<proteinExistence type="predicted"/>
<comment type="caution">
    <text evidence="1">The sequence shown here is derived from an EMBL/GenBank/DDBJ whole genome shotgun (WGS) entry which is preliminary data.</text>
</comment>
<sequence>MFDPDGVELTLDDPSADRTTIERLTRDGSDVVVVDCGAALAWLRGADARDAWARRERDFEDVVDWKAPAGAPGELPYRGEVWRHGDKRIVVLSNE</sequence>
<reference evidence="2" key="1">
    <citation type="journal article" date="2019" name="Int. J. Syst. Evol. Microbiol.">
        <title>The Global Catalogue of Microorganisms (GCM) 10K type strain sequencing project: providing services to taxonomists for standard genome sequencing and annotation.</title>
        <authorList>
            <consortium name="The Broad Institute Genomics Platform"/>
            <consortium name="The Broad Institute Genome Sequencing Center for Infectious Disease"/>
            <person name="Wu L."/>
            <person name="Ma J."/>
        </authorList>
    </citation>
    <scope>NUCLEOTIDE SEQUENCE [LARGE SCALE GENOMIC DNA]</scope>
    <source>
        <strain evidence="2">JCM 17738</strain>
    </source>
</reference>
<accession>A0ABP8KB87</accession>
<evidence type="ECO:0000313" key="2">
    <source>
        <dbReference type="Proteomes" id="UP001500390"/>
    </source>
</evidence>
<dbReference type="EMBL" id="BAABFX010000049">
    <property type="protein sequence ID" value="GAA4403099.1"/>
    <property type="molecule type" value="Genomic_DNA"/>
</dbReference>
<dbReference type="Proteomes" id="UP001500390">
    <property type="component" value="Unassembled WGS sequence"/>
</dbReference>